<comment type="caution">
    <text evidence="6">Lacks conserved residue(s) required for the propagation of feature annotation.</text>
</comment>
<feature type="binding site" evidence="6">
    <location>
        <position position="302"/>
    </location>
    <ligand>
        <name>Zn(2+)</name>
        <dbReference type="ChEBI" id="CHEBI:29105"/>
        <label>1</label>
    </ligand>
</feature>
<dbReference type="PANTHER" id="PTHR43668">
    <property type="entry name" value="ALLANTOINASE"/>
    <property type="match status" value="1"/>
</dbReference>
<dbReference type="OrthoDB" id="9765462at2"/>
<name>I5AV20_EUBC6</name>
<feature type="binding site" evidence="6">
    <location>
        <position position="176"/>
    </location>
    <ligand>
        <name>Zn(2+)</name>
        <dbReference type="ChEBI" id="CHEBI:29105"/>
        <label>2</label>
    </ligand>
</feature>
<comment type="function">
    <text evidence="1 6">Catalyzes the reversible cyclization of carbamoyl aspartate to dihydroorotate.</text>
</comment>
<feature type="binding site" evidence="6">
    <location>
        <position position="306"/>
    </location>
    <ligand>
        <name>substrate</name>
    </ligand>
</feature>
<keyword evidence="5 6" id="KW-0665">Pyrimidine biosynthesis</keyword>
<evidence type="ECO:0000256" key="5">
    <source>
        <dbReference type="ARBA" id="ARBA00022975"/>
    </source>
</evidence>
<dbReference type="HOGENOM" id="CLU_015572_1_0_9"/>
<keyword evidence="4 6" id="KW-0378">Hydrolase</keyword>
<feature type="binding site" evidence="6">
    <location>
        <position position="229"/>
    </location>
    <ligand>
        <name>Zn(2+)</name>
        <dbReference type="ChEBI" id="CHEBI:29105"/>
        <label>2</label>
    </ligand>
</feature>
<keyword evidence="9" id="KW-1185">Reference proteome</keyword>
<protein>
    <recommendedName>
        <fullName evidence="6">Dihydroorotase</fullName>
        <shortName evidence="6">DHOase</shortName>
        <ecNumber evidence="6">3.5.2.3</ecNumber>
    </recommendedName>
</protein>
<dbReference type="InterPro" id="IPR050138">
    <property type="entry name" value="DHOase/Allantoinase_Hydrolase"/>
</dbReference>
<feature type="active site" evidence="6">
    <location>
        <position position="302"/>
    </location>
</feature>
<dbReference type="InterPro" id="IPR002195">
    <property type="entry name" value="Dihydroorotase_CS"/>
</dbReference>
<comment type="pathway">
    <text evidence="6">Pyrimidine metabolism; UMP biosynthesis via de novo pathway; (S)-dihydroorotate from bicarbonate: step 3/3.</text>
</comment>
<dbReference type="NCBIfam" id="NF006839">
    <property type="entry name" value="PRK09357.1-4"/>
    <property type="match status" value="1"/>
</dbReference>
<dbReference type="GO" id="GO:0004151">
    <property type="term" value="F:dihydroorotase activity"/>
    <property type="evidence" value="ECO:0007669"/>
    <property type="project" value="UniProtKB-UniRule"/>
</dbReference>
<comment type="cofactor">
    <cofactor evidence="6">
        <name>Zn(2+)</name>
        <dbReference type="ChEBI" id="CHEBI:29105"/>
    </cofactor>
    <text evidence="6">Binds 2 Zn(2+) ions per subunit.</text>
</comment>
<dbReference type="Proteomes" id="UP000005753">
    <property type="component" value="Chromosome"/>
</dbReference>
<dbReference type="InterPro" id="IPR011059">
    <property type="entry name" value="Metal-dep_hydrolase_composite"/>
</dbReference>
<dbReference type="GO" id="GO:0005737">
    <property type="term" value="C:cytoplasm"/>
    <property type="evidence" value="ECO:0007669"/>
    <property type="project" value="TreeGrafter"/>
</dbReference>
<reference evidence="8 9" key="2">
    <citation type="submission" date="2012-02" db="EMBL/GenBank/DDBJ databases">
        <title>Improved High-Quality Draft sequence of Eubacterium cellulosolvens 6.</title>
        <authorList>
            <consortium name="US DOE Joint Genome Institute"/>
            <person name="Lucas S."/>
            <person name="Han J."/>
            <person name="Lapidus A."/>
            <person name="Cheng J.-F."/>
            <person name="Goodwin L."/>
            <person name="Pitluck S."/>
            <person name="Peters L."/>
            <person name="Mikhailova N."/>
            <person name="Gu W."/>
            <person name="Detter J.C."/>
            <person name="Han C."/>
            <person name="Tapia R."/>
            <person name="Land M."/>
            <person name="Hauser L."/>
            <person name="Kyrpides N."/>
            <person name="Ivanova N."/>
            <person name="Pagani I."/>
            <person name="Johnson E."/>
            <person name="Mukhopadhyay B."/>
            <person name="Anderson I."/>
            <person name="Woyke T."/>
        </authorList>
    </citation>
    <scope>NUCLEOTIDE SEQUENCE [LARGE SCALE GENOMIC DNA]</scope>
    <source>
        <strain evidence="8 9">6</strain>
    </source>
</reference>
<feature type="binding site" evidence="6">
    <location>
        <position position="60"/>
    </location>
    <ligand>
        <name>Zn(2+)</name>
        <dbReference type="ChEBI" id="CHEBI:29105"/>
        <label>1</label>
    </ligand>
</feature>
<dbReference type="AlphaFoldDB" id="I5AV20"/>
<dbReference type="GO" id="GO:0008270">
    <property type="term" value="F:zinc ion binding"/>
    <property type="evidence" value="ECO:0007669"/>
    <property type="project" value="UniProtKB-UniRule"/>
</dbReference>
<feature type="binding site" evidence="6">
    <location>
        <begin position="60"/>
        <end position="62"/>
    </location>
    <ligand>
        <name>substrate</name>
    </ligand>
</feature>
<organism evidence="8 9">
    <name type="scientific">Eubacterium cellulosolvens (strain ATCC 43171 / JCM 9499 / 6)</name>
    <name type="common">Cillobacterium cellulosolvens</name>
    <dbReference type="NCBI Taxonomy" id="633697"/>
    <lineage>
        <taxon>Bacteria</taxon>
        <taxon>Bacillati</taxon>
        <taxon>Bacillota</taxon>
        <taxon>Clostridia</taxon>
        <taxon>Eubacteriales</taxon>
        <taxon>Eubacteriaceae</taxon>
        <taxon>Eubacterium</taxon>
    </lineage>
</organism>
<evidence type="ECO:0000256" key="6">
    <source>
        <dbReference type="HAMAP-Rule" id="MF_00220"/>
    </source>
</evidence>
<dbReference type="PANTHER" id="PTHR43668:SF2">
    <property type="entry name" value="ALLANTOINASE"/>
    <property type="match status" value="1"/>
</dbReference>
<dbReference type="InterPro" id="IPR032466">
    <property type="entry name" value="Metal_Hydrolase"/>
</dbReference>
<dbReference type="UniPathway" id="UPA00070">
    <property type="reaction ID" value="UER00117"/>
</dbReference>
<accession>I5AV20</accession>
<evidence type="ECO:0000256" key="3">
    <source>
        <dbReference type="ARBA" id="ARBA00022723"/>
    </source>
</evidence>
<feature type="binding site" evidence="6">
    <location>
        <position position="92"/>
    </location>
    <ligand>
        <name>substrate</name>
    </ligand>
</feature>
<dbReference type="Gene3D" id="3.20.20.140">
    <property type="entry name" value="Metal-dependent hydrolases"/>
    <property type="match status" value="1"/>
</dbReference>
<evidence type="ECO:0000259" key="7">
    <source>
        <dbReference type="Pfam" id="PF12890"/>
    </source>
</evidence>
<feature type="domain" description="Dihydroorotase catalytic" evidence="7">
    <location>
        <begin position="49"/>
        <end position="232"/>
    </location>
</feature>
<dbReference type="GO" id="GO:0044205">
    <property type="term" value="P:'de novo' UMP biosynthetic process"/>
    <property type="evidence" value="ECO:0007669"/>
    <property type="project" value="UniProtKB-UniRule"/>
</dbReference>
<reference evidence="8 9" key="1">
    <citation type="submission" date="2010-08" db="EMBL/GenBank/DDBJ databases">
        <authorList>
            <consortium name="US DOE Joint Genome Institute (JGI-PGF)"/>
            <person name="Lucas S."/>
            <person name="Copeland A."/>
            <person name="Lapidus A."/>
            <person name="Cheng J.-F."/>
            <person name="Bruce D."/>
            <person name="Goodwin L."/>
            <person name="Pitluck S."/>
            <person name="Land M.L."/>
            <person name="Hauser L."/>
            <person name="Chang Y.-J."/>
            <person name="Anderson I.J."/>
            <person name="Johnson E."/>
            <person name="Mulhopadhyay B."/>
            <person name="Kyrpides N."/>
            <person name="Woyke T.J."/>
        </authorList>
    </citation>
    <scope>NUCLEOTIDE SEQUENCE [LARGE SCALE GENOMIC DNA]</scope>
    <source>
        <strain evidence="8 9">6</strain>
    </source>
</reference>
<dbReference type="SUPFAM" id="SSF51556">
    <property type="entry name" value="Metallo-dependent hydrolases"/>
    <property type="match status" value="1"/>
</dbReference>
<feature type="binding site" evidence="6">
    <location>
        <position position="149"/>
    </location>
    <ligand>
        <name>Zn(2+)</name>
        <dbReference type="ChEBI" id="CHEBI:29105"/>
        <label>1</label>
    </ligand>
</feature>
<dbReference type="GO" id="GO:0006145">
    <property type="term" value="P:purine nucleobase catabolic process"/>
    <property type="evidence" value="ECO:0007669"/>
    <property type="project" value="TreeGrafter"/>
</dbReference>
<dbReference type="EC" id="3.5.2.3" evidence="6"/>
<dbReference type="STRING" id="633697.EubceDRAFT1_1868"/>
<dbReference type="InterPro" id="IPR004722">
    <property type="entry name" value="DHOase"/>
</dbReference>
<feature type="binding site" evidence="6">
    <location>
        <position position="58"/>
    </location>
    <ligand>
        <name>Zn(2+)</name>
        <dbReference type="ChEBI" id="CHEBI:29105"/>
        <label>1</label>
    </ligand>
</feature>
<dbReference type="EMBL" id="CM001487">
    <property type="protein sequence ID" value="EIM57643.1"/>
    <property type="molecule type" value="Genomic_DNA"/>
</dbReference>
<keyword evidence="6" id="KW-0862">Zinc</keyword>
<dbReference type="SUPFAM" id="SSF51338">
    <property type="entry name" value="Composite domain of metallo-dependent hydrolases"/>
    <property type="match status" value="1"/>
</dbReference>
<evidence type="ECO:0000256" key="1">
    <source>
        <dbReference type="ARBA" id="ARBA00002368"/>
    </source>
</evidence>
<dbReference type="CDD" id="cd01317">
    <property type="entry name" value="DHOase_IIa"/>
    <property type="match status" value="1"/>
</dbReference>
<comment type="catalytic activity">
    <reaction evidence="6">
        <text>(S)-dihydroorotate + H2O = N-carbamoyl-L-aspartate + H(+)</text>
        <dbReference type="Rhea" id="RHEA:24296"/>
        <dbReference type="ChEBI" id="CHEBI:15377"/>
        <dbReference type="ChEBI" id="CHEBI:15378"/>
        <dbReference type="ChEBI" id="CHEBI:30864"/>
        <dbReference type="ChEBI" id="CHEBI:32814"/>
        <dbReference type="EC" id="3.5.2.3"/>
    </reaction>
</comment>
<comment type="similarity">
    <text evidence="2 6">Belongs to the metallo-dependent hydrolases superfamily. DHOase family. Class I DHOase subfamily.</text>
</comment>
<dbReference type="GO" id="GO:0004038">
    <property type="term" value="F:allantoinase activity"/>
    <property type="evidence" value="ECO:0007669"/>
    <property type="project" value="TreeGrafter"/>
</dbReference>
<sequence length="424" mass="44916">MLIRNGHVMNPADGRDEIADIRIADGVIKEIGSLVPENDEEVIDATGLIVAPGLVDAHVHYRDPGFTWKEDIHTGAAAAAAGGVTTVICMANTKPAVDSVETLKDLIEREKELPVHVLNTATVTVGLKGKELTDMEALAAAGAVGFTDDGIPISDQKLLLQAFERAAALDLPVSLHEEDPELMGSAGVNRGAVSEKIGVSGAPAIAEEALTARDCLLAAESGVRIDIQHVSSGRTVDIIRFMKGLGIQVFAEVTPQHFSLTEEAVLTTGTMAKVNPPLRTEADRRKLIEGLKDGTIDMIVTDHAPHTEEEKAKGFDGGAPSGMIGLETSLALGITTLVKTGEITMMELLAKMTVNPADFYKLPCGRIAVGGCADLILIDPDQEWTVTAEGFHSKSANSPFIGRKLTGKVLRTICSGKTVYQAFE</sequence>
<dbReference type="Pfam" id="PF12890">
    <property type="entry name" value="DHOase"/>
    <property type="match status" value="1"/>
</dbReference>
<dbReference type="InterPro" id="IPR024403">
    <property type="entry name" value="DHOase_cat"/>
</dbReference>
<evidence type="ECO:0000313" key="8">
    <source>
        <dbReference type="EMBL" id="EIM57643.1"/>
    </source>
</evidence>
<dbReference type="PROSITE" id="PS00483">
    <property type="entry name" value="DIHYDROOROTASE_2"/>
    <property type="match status" value="1"/>
</dbReference>
<dbReference type="NCBIfam" id="TIGR00857">
    <property type="entry name" value="pyrC_multi"/>
    <property type="match status" value="1"/>
</dbReference>
<dbReference type="eggNOG" id="COG0044">
    <property type="taxonomic scope" value="Bacteria"/>
</dbReference>
<evidence type="ECO:0000256" key="4">
    <source>
        <dbReference type="ARBA" id="ARBA00022801"/>
    </source>
</evidence>
<proteinExistence type="inferred from homology"/>
<feature type="binding site" evidence="6">
    <location>
        <position position="275"/>
    </location>
    <ligand>
        <name>substrate</name>
    </ligand>
</feature>
<keyword evidence="3 6" id="KW-0479">Metal-binding</keyword>
<feature type="binding site" evidence="6">
    <location>
        <position position="149"/>
    </location>
    <ligand>
        <name>Zn(2+)</name>
        <dbReference type="ChEBI" id="CHEBI:29105"/>
        <label>2</label>
    </ligand>
</feature>
<gene>
    <name evidence="6" type="primary">pyrC</name>
    <name evidence="8" type="ORF">EubceDRAFT1_1868</name>
</gene>
<evidence type="ECO:0000313" key="9">
    <source>
        <dbReference type="Proteomes" id="UP000005753"/>
    </source>
</evidence>
<evidence type="ECO:0000256" key="2">
    <source>
        <dbReference type="ARBA" id="ARBA00010286"/>
    </source>
</evidence>
<dbReference type="HAMAP" id="MF_00220_B">
    <property type="entry name" value="PyrC_classI_B"/>
    <property type="match status" value="1"/>
</dbReference>